<comment type="caution">
    <text evidence="3">The sequence shown here is derived from an EMBL/GenBank/DDBJ whole genome shotgun (WGS) entry which is preliminary data.</text>
</comment>
<protein>
    <recommendedName>
        <fullName evidence="2">BRCT domain-containing protein</fullName>
    </recommendedName>
</protein>
<dbReference type="AlphaFoldDB" id="A0A2S5B6D9"/>
<feature type="region of interest" description="Disordered" evidence="1">
    <location>
        <begin position="471"/>
        <end position="491"/>
    </location>
</feature>
<proteinExistence type="predicted"/>
<feature type="compositionally biased region" description="Basic and acidic residues" evidence="1">
    <location>
        <begin position="1"/>
        <end position="14"/>
    </location>
</feature>
<feature type="compositionally biased region" description="Basic and acidic residues" evidence="1">
    <location>
        <begin position="321"/>
        <end position="332"/>
    </location>
</feature>
<dbReference type="EMBL" id="PJQD01000050">
    <property type="protein sequence ID" value="POY72353.1"/>
    <property type="molecule type" value="Genomic_DNA"/>
</dbReference>
<gene>
    <name evidence="3" type="ORF">BMF94_4655</name>
</gene>
<dbReference type="SUPFAM" id="SSF52113">
    <property type="entry name" value="BRCT domain"/>
    <property type="match status" value="1"/>
</dbReference>
<feature type="domain" description="BRCT" evidence="2">
    <location>
        <begin position="717"/>
        <end position="812"/>
    </location>
</feature>
<feature type="compositionally biased region" description="Low complexity" evidence="1">
    <location>
        <begin position="74"/>
        <end position="85"/>
    </location>
</feature>
<evidence type="ECO:0000313" key="3">
    <source>
        <dbReference type="EMBL" id="POY72353.1"/>
    </source>
</evidence>
<feature type="compositionally biased region" description="Low complexity" evidence="1">
    <location>
        <begin position="541"/>
        <end position="561"/>
    </location>
</feature>
<dbReference type="CDD" id="cd17716">
    <property type="entry name" value="BRCT_microcephalin_rpt1"/>
    <property type="match status" value="1"/>
</dbReference>
<evidence type="ECO:0000313" key="4">
    <source>
        <dbReference type="Proteomes" id="UP000237144"/>
    </source>
</evidence>
<dbReference type="STRING" id="741276.A0A2S5B6D9"/>
<organism evidence="3 4">
    <name type="scientific">Rhodotorula taiwanensis</name>
    <dbReference type="NCBI Taxonomy" id="741276"/>
    <lineage>
        <taxon>Eukaryota</taxon>
        <taxon>Fungi</taxon>
        <taxon>Dikarya</taxon>
        <taxon>Basidiomycota</taxon>
        <taxon>Pucciniomycotina</taxon>
        <taxon>Microbotryomycetes</taxon>
        <taxon>Sporidiobolales</taxon>
        <taxon>Sporidiobolaceae</taxon>
        <taxon>Rhodotorula</taxon>
    </lineage>
</organism>
<feature type="region of interest" description="Disordered" evidence="1">
    <location>
        <begin position="532"/>
        <end position="566"/>
    </location>
</feature>
<dbReference type="InterPro" id="IPR036420">
    <property type="entry name" value="BRCT_dom_sf"/>
</dbReference>
<feature type="compositionally biased region" description="Polar residues" evidence="1">
    <location>
        <begin position="607"/>
        <end position="622"/>
    </location>
</feature>
<feature type="region of interest" description="Disordered" evidence="1">
    <location>
        <begin position="588"/>
        <end position="716"/>
    </location>
</feature>
<sequence length="928" mass="96305">MAAERSETASEGLRRATRLATRRILAGPVAAAQPDRTSRNASALPSDSLVTRLRSRQSLANGAHTDEGSTRMFSQSSTPSVSQRSAAAEAGSATRIQTSVPTTRARRLTVHPAQQSQLPTAPTTTLSGPTEVAKPRNRARRLSRIEAGQMTGMGVVRAGPAVVGHRTPFKAAAVESAGPATAPRGGPSDPFSTAFVRPTYAFENPALGATAGAASSSLGYLAASSRQSQFSPSTSGGRFPTEAGAHPAAAVPTRSPIALLANARIAPHVPIDGSTESVFRILDETPVEYAPAASQPGSAPVSTGAPPSTVEPPLKSKRKRDATALDFQERENGAPIYFSPSKREHKRIHTVDSDESRDAAVNSDDVFGPVISSPAKSSSPARQIRSASSTGPEPAAIAAASSGGSQKSVPMQRTPGRTFGLPDLTNRPVPHSPRLFVSRAQLLNPSPSPARQDGIKTTERVVTASEQTVVAEKPAAESETRTGSPAHPPMWSLSLAPSSPIASAVTLSAPTNLILPTLSLFDPDRSARVELPAVEDDVSMSETADTSLASDTSQASTATSSRADETARRLANLQSMLSRLQAPKVAAAGTSALTGPSGRATSVGGLPSTTLSGRRTTFDSSTMPPPPVATNTARRAASVIRTGRPLGGSASAPSLHRGPQPPSSTAAASATRRRASLAASTVQQSENGGAPTGSASAGRLPLGSTSGAQPGAQRPARAKSCLKGVVAFVDVRTAEGDDSGMIFVDMLKDLGARVTVRPSSITTHIVYKAGKPTTLDFYRQLPLHRKPHLVGIAWVVQCAELNMRVEETKFKVEEVGTTLAPGRGKENADNVSATAQAALGLSGPAKDKASQVAIKRRRSMEPRALAALNNARANLSAANPDDSALKASIAASIERARRKSLQYAPRVGSPLAKRVFVMPDPVEEEAEP</sequence>
<name>A0A2S5B6D9_9BASI</name>
<keyword evidence="4" id="KW-1185">Reference proteome</keyword>
<evidence type="ECO:0000259" key="2">
    <source>
        <dbReference type="PROSITE" id="PS50172"/>
    </source>
</evidence>
<dbReference type="Proteomes" id="UP000237144">
    <property type="component" value="Unassembled WGS sequence"/>
</dbReference>
<feature type="region of interest" description="Disordered" evidence="1">
    <location>
        <begin position="290"/>
        <end position="431"/>
    </location>
</feature>
<accession>A0A2S5B6D9</accession>
<feature type="compositionally biased region" description="Polar residues" evidence="1">
    <location>
        <begin position="374"/>
        <end position="391"/>
    </location>
</feature>
<feature type="compositionally biased region" description="Low complexity" evidence="1">
    <location>
        <begin position="663"/>
        <end position="681"/>
    </location>
</feature>
<evidence type="ECO:0000256" key="1">
    <source>
        <dbReference type="SAM" id="MobiDB-lite"/>
    </source>
</evidence>
<dbReference type="PROSITE" id="PS50172">
    <property type="entry name" value="BRCT"/>
    <property type="match status" value="1"/>
</dbReference>
<dbReference type="OrthoDB" id="2529343at2759"/>
<dbReference type="Gene3D" id="3.40.50.10190">
    <property type="entry name" value="BRCT domain"/>
    <property type="match status" value="1"/>
</dbReference>
<feature type="compositionally biased region" description="Polar residues" evidence="1">
    <location>
        <begin position="112"/>
        <end position="128"/>
    </location>
</feature>
<feature type="region of interest" description="Disordered" evidence="1">
    <location>
        <begin position="1"/>
        <end position="138"/>
    </location>
</feature>
<feature type="compositionally biased region" description="Low complexity" evidence="1">
    <location>
        <begin position="395"/>
        <end position="405"/>
    </location>
</feature>
<feature type="region of interest" description="Disordered" evidence="1">
    <location>
        <begin position="227"/>
        <end position="250"/>
    </location>
</feature>
<reference evidence="3 4" key="1">
    <citation type="journal article" date="2018" name="Front. Microbiol.">
        <title>Prospects for Fungal Bioremediation of Acidic Radioactive Waste Sites: Characterization and Genome Sequence of Rhodotorula taiwanensis MD1149.</title>
        <authorList>
            <person name="Tkavc R."/>
            <person name="Matrosova V.Y."/>
            <person name="Grichenko O.E."/>
            <person name="Gostincar C."/>
            <person name="Volpe R.P."/>
            <person name="Klimenkova P."/>
            <person name="Gaidamakova E.K."/>
            <person name="Zhou C.E."/>
            <person name="Stewart B.J."/>
            <person name="Lyman M.G."/>
            <person name="Malfatti S.A."/>
            <person name="Rubinfeld B."/>
            <person name="Courtot M."/>
            <person name="Singh J."/>
            <person name="Dalgard C.L."/>
            <person name="Hamilton T."/>
            <person name="Frey K.G."/>
            <person name="Gunde-Cimerman N."/>
            <person name="Dugan L."/>
            <person name="Daly M.J."/>
        </authorList>
    </citation>
    <scope>NUCLEOTIDE SEQUENCE [LARGE SCALE GENOMIC DNA]</scope>
    <source>
        <strain evidence="3 4">MD1149</strain>
    </source>
</reference>
<feature type="compositionally biased region" description="Basic and acidic residues" evidence="1">
    <location>
        <begin position="349"/>
        <end position="358"/>
    </location>
</feature>
<dbReference type="InterPro" id="IPR001357">
    <property type="entry name" value="BRCT_dom"/>
</dbReference>
<feature type="compositionally biased region" description="Polar residues" evidence="1">
    <location>
        <begin position="39"/>
        <end position="49"/>
    </location>
</feature>